<dbReference type="PROSITE" id="PS50112">
    <property type="entry name" value="PAS"/>
    <property type="match status" value="3"/>
</dbReference>
<dbReference type="SMART" id="SM00091">
    <property type="entry name" value="PAS"/>
    <property type="match status" value="3"/>
</dbReference>
<keyword evidence="3" id="KW-0597">Phosphoprotein</keyword>
<dbReference type="CDD" id="cd00075">
    <property type="entry name" value="HATPase"/>
    <property type="match status" value="1"/>
</dbReference>
<dbReference type="PROSITE" id="PS50110">
    <property type="entry name" value="RESPONSE_REGULATORY"/>
    <property type="match status" value="1"/>
</dbReference>
<accession>A0AAV3TA66</accession>
<dbReference type="PROSITE" id="PS50109">
    <property type="entry name" value="HIS_KIN"/>
    <property type="match status" value="1"/>
</dbReference>
<dbReference type="InterPro" id="IPR001789">
    <property type="entry name" value="Sig_transdc_resp-reg_receiver"/>
</dbReference>
<dbReference type="InterPro" id="IPR036890">
    <property type="entry name" value="HATPase_C_sf"/>
</dbReference>
<dbReference type="SMART" id="SM00387">
    <property type="entry name" value="HATPase_c"/>
    <property type="match status" value="1"/>
</dbReference>
<evidence type="ECO:0000313" key="12">
    <source>
        <dbReference type="Proteomes" id="UP001500420"/>
    </source>
</evidence>
<evidence type="ECO:0000256" key="4">
    <source>
        <dbReference type="ARBA" id="ARBA00022679"/>
    </source>
</evidence>
<dbReference type="InterPro" id="IPR011006">
    <property type="entry name" value="CheY-like_superfamily"/>
</dbReference>
<dbReference type="PROSITE" id="PS50113">
    <property type="entry name" value="PAC"/>
    <property type="match status" value="2"/>
</dbReference>
<dbReference type="InterPro" id="IPR005467">
    <property type="entry name" value="His_kinase_dom"/>
</dbReference>
<dbReference type="RefSeq" id="WP_343773676.1">
    <property type="nucleotide sequence ID" value="NZ_BAAADV010000003.1"/>
</dbReference>
<proteinExistence type="predicted"/>
<dbReference type="SUPFAM" id="SSF55785">
    <property type="entry name" value="PYP-like sensor domain (PAS domain)"/>
    <property type="match status" value="3"/>
</dbReference>
<evidence type="ECO:0000259" key="7">
    <source>
        <dbReference type="PROSITE" id="PS50109"/>
    </source>
</evidence>
<dbReference type="PANTHER" id="PTHR43304:SF1">
    <property type="entry name" value="PAC DOMAIN-CONTAINING PROTEIN"/>
    <property type="match status" value="1"/>
</dbReference>
<keyword evidence="5" id="KW-0418">Kinase</keyword>
<dbReference type="NCBIfam" id="TIGR00229">
    <property type="entry name" value="sensory_box"/>
    <property type="match status" value="3"/>
</dbReference>
<dbReference type="SUPFAM" id="SSF52172">
    <property type="entry name" value="CheY-like"/>
    <property type="match status" value="1"/>
</dbReference>
<dbReference type="GO" id="GO:0004673">
    <property type="term" value="F:protein histidine kinase activity"/>
    <property type="evidence" value="ECO:0007669"/>
    <property type="project" value="UniProtKB-EC"/>
</dbReference>
<dbReference type="SMART" id="SM00086">
    <property type="entry name" value="PAC"/>
    <property type="match status" value="2"/>
</dbReference>
<dbReference type="Proteomes" id="UP001500420">
    <property type="component" value="Unassembled WGS sequence"/>
</dbReference>
<dbReference type="SUPFAM" id="SSF55874">
    <property type="entry name" value="ATPase domain of HSP90 chaperone/DNA topoisomerase II/histidine kinase"/>
    <property type="match status" value="1"/>
</dbReference>
<comment type="catalytic activity">
    <reaction evidence="1">
        <text>ATP + protein L-histidine = ADP + protein N-phospho-L-histidine.</text>
        <dbReference type="EC" id="2.7.13.3"/>
    </reaction>
</comment>
<dbReference type="Pfam" id="PF08448">
    <property type="entry name" value="PAS_4"/>
    <property type="match status" value="2"/>
</dbReference>
<dbReference type="InterPro" id="IPR052162">
    <property type="entry name" value="Sensor_kinase/Photoreceptor"/>
</dbReference>
<evidence type="ECO:0000256" key="6">
    <source>
        <dbReference type="PROSITE-ProRule" id="PRU00169"/>
    </source>
</evidence>
<dbReference type="SMART" id="SM00065">
    <property type="entry name" value="GAF"/>
    <property type="match status" value="2"/>
</dbReference>
<evidence type="ECO:0000256" key="5">
    <source>
        <dbReference type="ARBA" id="ARBA00022777"/>
    </source>
</evidence>
<dbReference type="Gene3D" id="3.30.565.10">
    <property type="entry name" value="Histidine kinase-like ATPase, C-terminal domain"/>
    <property type="match status" value="1"/>
</dbReference>
<evidence type="ECO:0000259" key="9">
    <source>
        <dbReference type="PROSITE" id="PS50112"/>
    </source>
</evidence>
<dbReference type="EC" id="2.7.13.3" evidence="2"/>
<dbReference type="Gene3D" id="3.30.450.20">
    <property type="entry name" value="PAS domain"/>
    <property type="match status" value="3"/>
</dbReference>
<keyword evidence="4" id="KW-0808">Transferase</keyword>
<feature type="domain" description="PAS" evidence="9">
    <location>
        <begin position="404"/>
        <end position="474"/>
    </location>
</feature>
<evidence type="ECO:0000256" key="2">
    <source>
        <dbReference type="ARBA" id="ARBA00012438"/>
    </source>
</evidence>
<feature type="domain" description="PAS" evidence="9">
    <location>
        <begin position="685"/>
        <end position="759"/>
    </location>
</feature>
<dbReference type="InterPro" id="IPR001610">
    <property type="entry name" value="PAC"/>
</dbReference>
<keyword evidence="12" id="KW-1185">Reference proteome</keyword>
<dbReference type="SUPFAM" id="SSF55781">
    <property type="entry name" value="GAF domain-like"/>
    <property type="match status" value="2"/>
</dbReference>
<dbReference type="AlphaFoldDB" id="A0AAV3TA66"/>
<dbReference type="CDD" id="cd00130">
    <property type="entry name" value="PAS"/>
    <property type="match status" value="3"/>
</dbReference>
<feature type="domain" description="Response regulatory" evidence="8">
    <location>
        <begin position="6"/>
        <end position="118"/>
    </location>
</feature>
<comment type="caution">
    <text evidence="11">The sequence shown here is derived from an EMBL/GenBank/DDBJ whole genome shotgun (WGS) entry which is preliminary data.</text>
</comment>
<dbReference type="InterPro" id="IPR029016">
    <property type="entry name" value="GAF-like_dom_sf"/>
</dbReference>
<dbReference type="EMBL" id="BAAADV010000003">
    <property type="protein sequence ID" value="GAA0671959.1"/>
    <property type="molecule type" value="Genomic_DNA"/>
</dbReference>
<feature type="domain" description="PAS" evidence="9">
    <location>
        <begin position="133"/>
        <end position="188"/>
    </location>
</feature>
<dbReference type="InterPro" id="IPR000014">
    <property type="entry name" value="PAS"/>
</dbReference>
<dbReference type="InterPro" id="IPR013656">
    <property type="entry name" value="PAS_4"/>
</dbReference>
<reference evidence="11 12" key="1">
    <citation type="journal article" date="2019" name="Int. J. Syst. Evol. Microbiol.">
        <title>The Global Catalogue of Microorganisms (GCM) 10K type strain sequencing project: providing services to taxonomists for standard genome sequencing and annotation.</title>
        <authorList>
            <consortium name="The Broad Institute Genomics Platform"/>
            <consortium name="The Broad Institute Genome Sequencing Center for Infectious Disease"/>
            <person name="Wu L."/>
            <person name="Ma J."/>
        </authorList>
    </citation>
    <scope>NUCLEOTIDE SEQUENCE [LARGE SCALE GENOMIC DNA]</scope>
    <source>
        <strain evidence="11 12">JCM 16328</strain>
    </source>
</reference>
<dbReference type="GO" id="GO:0000160">
    <property type="term" value="P:phosphorelay signal transduction system"/>
    <property type="evidence" value="ECO:0007669"/>
    <property type="project" value="InterPro"/>
</dbReference>
<dbReference type="SMART" id="SM00448">
    <property type="entry name" value="REC"/>
    <property type="match status" value="1"/>
</dbReference>
<dbReference type="Pfam" id="PF00072">
    <property type="entry name" value="Response_reg"/>
    <property type="match status" value="1"/>
</dbReference>
<dbReference type="PRINTS" id="PR00344">
    <property type="entry name" value="BCTRLSENSOR"/>
</dbReference>
<dbReference type="InterPro" id="IPR003018">
    <property type="entry name" value="GAF"/>
</dbReference>
<feature type="domain" description="PAC" evidence="10">
    <location>
        <begin position="205"/>
        <end position="259"/>
    </location>
</feature>
<evidence type="ECO:0000259" key="10">
    <source>
        <dbReference type="PROSITE" id="PS50113"/>
    </source>
</evidence>
<evidence type="ECO:0000256" key="3">
    <source>
        <dbReference type="ARBA" id="ARBA00022553"/>
    </source>
</evidence>
<evidence type="ECO:0000313" key="11">
    <source>
        <dbReference type="EMBL" id="GAA0671959.1"/>
    </source>
</evidence>
<dbReference type="InterPro" id="IPR003594">
    <property type="entry name" value="HATPase_dom"/>
</dbReference>
<organism evidence="11 12">
    <name type="scientific">Natronoarchaeum mannanilyticum</name>
    <dbReference type="NCBI Taxonomy" id="926360"/>
    <lineage>
        <taxon>Archaea</taxon>
        <taxon>Methanobacteriati</taxon>
        <taxon>Methanobacteriota</taxon>
        <taxon>Stenosarchaea group</taxon>
        <taxon>Halobacteria</taxon>
        <taxon>Halobacteriales</taxon>
        <taxon>Natronoarchaeaceae</taxon>
    </lineage>
</organism>
<evidence type="ECO:0000259" key="8">
    <source>
        <dbReference type="PROSITE" id="PS50110"/>
    </source>
</evidence>
<feature type="domain" description="Histidine kinase" evidence="7">
    <location>
        <begin position="813"/>
        <end position="1018"/>
    </location>
</feature>
<dbReference type="Gene3D" id="3.40.50.2300">
    <property type="match status" value="1"/>
</dbReference>
<comment type="caution">
    <text evidence="6">Lacks conserved residue(s) required for the propagation of feature annotation.</text>
</comment>
<sequence length="1024" mass="111223">MSEAITILCAAEDQDVLSQLAGPLRRAGYAVATASDADDTVAAVEADGIDAVVAAHDPPGPDGLSLLDRLEGAGVPVLLCPATGDESLAGRALAAGAAGYVPRRDADAELVDRIRGVLDDSAREAASDTAVAERNRLSLLIKQSPLALIEWTTEFTVANWNPAAEELFGYTAENAMGRPGPDLIVPEDERDAVGDIWDGLIGDGRVTHIVNENVTASGDRITCEWHNTPLTDESGEVVGALSFVRDVTDRTQRVAALETLQEMSRDLIGANSRRDVAEIVTDAAADVLHYPLAAFRLHDEDADALVPVASAADGWDAGTVESLLRDEGPLWRAFDVGQQVVYEDAGEFEGVDAASLLVQPLGDHGVLSFASSDTDAFDETDRYLATVVGAAAETALERAERKHELERRERLLDAVGDGLYALDEQGYYTEINDAVAEMTGYDRDELLGAHVSKIMRDEDIERGERRLERLLAADEADVESYEVTIVAEDGERIPCEVNMSLLPGEEFTGSVGTVRDISERKRMERALRERKRKIESVHRVATQLEESRSVGTIFDLAVDAARDVFGVDACTIRTIDGETTSAFVADGSPIDGAVGADGRLDRRAYDRTRRDGETLVIDDRRERGDDAGAIRSLLSVPVGDAGVFQVATDDVGSFDAEDAEIAELLLSHVANAVERVRFESELREERDRFAALFENVPDPVASVRQSDGQSTVIDVNPAFERVFGFDAEQLRGEPINQHIVPPENRDRAAELGARGADGELVETEVKRQTASGLRDFVLTVVPVDVDGTTTYGVYTDVTERNRQRQRVEVLNRVLRHDLRNGMNIVKGCAEMLDAMVEEGSEYAATIQERADELIALAEKTRTVERTLDRDDAEPGSVDVVAAVESIVDRVGEEFDDVDVTTSLPDRADALADSMLRTAIYHVVENAIVHNDGDRPSVDISVDERAERVRIAVTDDGPGIPAEERELLAEDREITQLRHASGLGLWLVNWVVTQSGGELSFEEAPSGGTRVVLEVPRARVEQHPT</sequence>
<dbReference type="InterPro" id="IPR035965">
    <property type="entry name" value="PAS-like_dom_sf"/>
</dbReference>
<dbReference type="Pfam" id="PF02518">
    <property type="entry name" value="HATPase_c"/>
    <property type="match status" value="1"/>
</dbReference>
<dbReference type="Pfam" id="PF13426">
    <property type="entry name" value="PAS_9"/>
    <property type="match status" value="1"/>
</dbReference>
<protein>
    <recommendedName>
        <fullName evidence="2">histidine kinase</fullName>
        <ecNumber evidence="2">2.7.13.3</ecNumber>
    </recommendedName>
</protein>
<dbReference type="Pfam" id="PF13185">
    <property type="entry name" value="GAF_2"/>
    <property type="match status" value="2"/>
</dbReference>
<name>A0AAV3TA66_9EURY</name>
<dbReference type="PANTHER" id="PTHR43304">
    <property type="entry name" value="PHYTOCHROME-LIKE PROTEIN CPH1"/>
    <property type="match status" value="1"/>
</dbReference>
<dbReference type="InterPro" id="IPR004358">
    <property type="entry name" value="Sig_transdc_His_kin-like_C"/>
</dbReference>
<dbReference type="Gene3D" id="3.30.450.40">
    <property type="match status" value="2"/>
</dbReference>
<evidence type="ECO:0000256" key="1">
    <source>
        <dbReference type="ARBA" id="ARBA00000085"/>
    </source>
</evidence>
<gene>
    <name evidence="11" type="ORF">GCM10009020_18180</name>
</gene>
<feature type="domain" description="PAC" evidence="10">
    <location>
        <begin position="479"/>
        <end position="529"/>
    </location>
</feature>
<dbReference type="InterPro" id="IPR000700">
    <property type="entry name" value="PAS-assoc_C"/>
</dbReference>